<dbReference type="Proteomes" id="UP000077002">
    <property type="component" value="Unassembled WGS sequence"/>
</dbReference>
<sequence>MAILSEIVRFILPPAKATATEFHKLRQHVAQAYNVRDQYFGSTIRTGAPGVRVRGDEMCWVIHWPQDSSLAENAELKAQLRQLTLAASEGGTTDGKNRDVTSLLFRFEDSQVPELKKALESPLCEFAIINLTPNHPRGDAAFVTSMHKTFTDCYYTKGFVGGNWAYALNTVDKTEGVVVPVVDDLGHGGGDAASATATSQDKTAQRKGEIPQDERRLACYYLGWETVEDHRAYTKTPLFWEEIDKLSPYFAPETGAWYVKFEKH</sequence>
<organism evidence="2 3">
    <name type="scientific">Fonsecaea monophora</name>
    <dbReference type="NCBI Taxonomy" id="254056"/>
    <lineage>
        <taxon>Eukaryota</taxon>
        <taxon>Fungi</taxon>
        <taxon>Dikarya</taxon>
        <taxon>Ascomycota</taxon>
        <taxon>Pezizomycotina</taxon>
        <taxon>Eurotiomycetes</taxon>
        <taxon>Chaetothyriomycetidae</taxon>
        <taxon>Chaetothyriales</taxon>
        <taxon>Herpotrichiellaceae</taxon>
        <taxon>Fonsecaea</taxon>
    </lineage>
</organism>
<feature type="region of interest" description="Disordered" evidence="1">
    <location>
        <begin position="190"/>
        <end position="210"/>
    </location>
</feature>
<dbReference type="OrthoDB" id="2824656at2759"/>
<name>A0A177EZX0_9EURO</name>
<accession>A0A177EZX0</accession>
<evidence type="ECO:0000256" key="1">
    <source>
        <dbReference type="SAM" id="MobiDB-lite"/>
    </source>
</evidence>
<evidence type="ECO:0000313" key="3">
    <source>
        <dbReference type="Proteomes" id="UP000077002"/>
    </source>
</evidence>
<comment type="caution">
    <text evidence="2">The sequence shown here is derived from an EMBL/GenBank/DDBJ whole genome shotgun (WGS) entry which is preliminary data.</text>
</comment>
<dbReference type="RefSeq" id="XP_022508554.1">
    <property type="nucleotide sequence ID" value="XM_022659100.1"/>
</dbReference>
<proteinExistence type="predicted"/>
<reference evidence="2 3" key="1">
    <citation type="submission" date="2016-03" db="EMBL/GenBank/DDBJ databases">
        <title>Draft genome sequence of the Fonsecaea monophora CBS 269.37.</title>
        <authorList>
            <person name="Bombassaro A."/>
            <person name="Vinicius W.A."/>
            <person name="De Hoog S."/>
            <person name="Sun J."/>
            <person name="Souza E.M."/>
            <person name="Raittz R.T."/>
            <person name="Costa F."/>
            <person name="Leao A.C."/>
            <person name="Tadra-Sfeir M.Z."/>
            <person name="Baura V."/>
            <person name="Balsanelli E."/>
            <person name="Pedrosa F.O."/>
            <person name="Moreno L.F."/>
            <person name="Steffens M.B."/>
            <person name="Xi L."/>
            <person name="Bocca A.L."/>
            <person name="Felipe M.S."/>
            <person name="Teixeira M."/>
            <person name="Telles Filho F.Q."/>
            <person name="Azevedo C.M."/>
            <person name="Gomes R."/>
            <person name="Vicente V.A."/>
        </authorList>
    </citation>
    <scope>NUCLEOTIDE SEQUENCE [LARGE SCALE GENOMIC DNA]</scope>
    <source>
        <strain evidence="2 3">CBS 269.37</strain>
    </source>
</reference>
<protein>
    <submittedName>
        <fullName evidence="2">Uncharacterized protein</fullName>
    </submittedName>
</protein>
<dbReference type="AlphaFoldDB" id="A0A177EZX0"/>
<dbReference type="EMBL" id="LVKK01000087">
    <property type="protein sequence ID" value="OAG36602.1"/>
    <property type="molecule type" value="Genomic_DNA"/>
</dbReference>
<feature type="compositionally biased region" description="Low complexity" evidence="1">
    <location>
        <begin position="192"/>
        <end position="202"/>
    </location>
</feature>
<gene>
    <name evidence="2" type="ORF">AYO21_09162</name>
</gene>
<dbReference type="GeneID" id="34604300"/>
<evidence type="ECO:0000313" key="2">
    <source>
        <dbReference type="EMBL" id="OAG36602.1"/>
    </source>
</evidence>
<keyword evidence="3" id="KW-1185">Reference proteome</keyword>